<feature type="region of interest" description="Disordered" evidence="1">
    <location>
        <begin position="18"/>
        <end position="132"/>
    </location>
</feature>
<feature type="compositionally biased region" description="Low complexity" evidence="1">
    <location>
        <begin position="110"/>
        <end position="124"/>
    </location>
</feature>
<accession>A0A7S3P9W3</accession>
<keyword evidence="2" id="KW-0812">Transmembrane</keyword>
<feature type="compositionally biased region" description="Low complexity" evidence="1">
    <location>
        <begin position="66"/>
        <end position="78"/>
    </location>
</feature>
<reference evidence="3" key="1">
    <citation type="submission" date="2021-01" db="EMBL/GenBank/DDBJ databases">
        <authorList>
            <person name="Corre E."/>
            <person name="Pelletier E."/>
            <person name="Niang G."/>
            <person name="Scheremetjew M."/>
            <person name="Finn R."/>
            <person name="Kale V."/>
            <person name="Holt S."/>
            <person name="Cochrane G."/>
            <person name="Meng A."/>
            <person name="Brown T."/>
            <person name="Cohen L."/>
        </authorList>
    </citation>
    <scope>NUCLEOTIDE SEQUENCE</scope>
    <source>
        <strain evidence="3">CCMP127</strain>
    </source>
</reference>
<gene>
    <name evidence="3" type="ORF">ACOF00016_LOCUS12120</name>
</gene>
<name>A0A7S3P9W3_9STRA</name>
<evidence type="ECO:0000256" key="1">
    <source>
        <dbReference type="SAM" id="MobiDB-lite"/>
    </source>
</evidence>
<feature type="transmembrane region" description="Helical" evidence="2">
    <location>
        <begin position="325"/>
        <end position="342"/>
    </location>
</feature>
<feature type="compositionally biased region" description="Basic residues" evidence="1">
    <location>
        <begin position="47"/>
        <end position="61"/>
    </location>
</feature>
<sequence length="432" mass="47639">MDEEEARLAAEARRQRILDSANSRMDRVSGLAGSEGNEAEENAGQKKASKLAAMRRRRFQTKKAEAASAESAASQSQATKDVTTPPVVEAKEVIPEPAAVKTEEKKPDTETTTNTAAESSSETGTGDDAPKKKYMGVAKMRRKMIKEKQQQKQETEEDEAVARAIPTKFSKISPPKPTFPIIMHLLTVLFLFLAGFEVGLQQNIIEYRSDVTIHQTVAPQQELRLLNQGVSLSYFSPTPTIVKNDVAAEEPPTPYVSKEDEDEFTSAEKEDTPQGENIDPLFGIDLDELTAGPGLFMMMGRLAVSVHRVILSLVYYFPIRMWNNILALIASPPVLCLTALAIRQGSHVLGGKLPEAAADDSKMSSQPQDIMATIKNVVTNFVLKAFPTATKLYEAWTHLRSDMYVTLCGLFVGLVWHHYLPMLQGEATNDEL</sequence>
<dbReference type="AlphaFoldDB" id="A0A7S3P9W3"/>
<organism evidence="3">
    <name type="scientific">Amphora coffeiformis</name>
    <dbReference type="NCBI Taxonomy" id="265554"/>
    <lineage>
        <taxon>Eukaryota</taxon>
        <taxon>Sar</taxon>
        <taxon>Stramenopiles</taxon>
        <taxon>Ochrophyta</taxon>
        <taxon>Bacillariophyta</taxon>
        <taxon>Bacillariophyceae</taxon>
        <taxon>Bacillariophycidae</taxon>
        <taxon>Thalassiophysales</taxon>
        <taxon>Catenulaceae</taxon>
        <taxon>Amphora</taxon>
    </lineage>
</organism>
<feature type="region of interest" description="Disordered" evidence="1">
    <location>
        <begin position="249"/>
        <end position="277"/>
    </location>
</feature>
<protein>
    <submittedName>
        <fullName evidence="3">Uncharacterized protein</fullName>
    </submittedName>
</protein>
<keyword evidence="2" id="KW-0472">Membrane</keyword>
<feature type="transmembrane region" description="Helical" evidence="2">
    <location>
        <begin position="403"/>
        <end position="420"/>
    </location>
</feature>
<evidence type="ECO:0000313" key="3">
    <source>
        <dbReference type="EMBL" id="CAE0414955.1"/>
    </source>
</evidence>
<evidence type="ECO:0000256" key="2">
    <source>
        <dbReference type="SAM" id="Phobius"/>
    </source>
</evidence>
<keyword evidence="2" id="KW-1133">Transmembrane helix</keyword>
<feature type="transmembrane region" description="Helical" evidence="2">
    <location>
        <begin position="181"/>
        <end position="200"/>
    </location>
</feature>
<dbReference type="EMBL" id="HBIM01015345">
    <property type="protein sequence ID" value="CAE0414955.1"/>
    <property type="molecule type" value="Transcribed_RNA"/>
</dbReference>
<proteinExistence type="predicted"/>